<dbReference type="Proteomes" id="UP000053911">
    <property type="component" value="Unassembled WGS sequence"/>
</dbReference>
<reference evidence="15" key="1">
    <citation type="journal article" date="2015" name="MBio">
        <title>Genome-Resolved Metagenomic Analysis Reveals Roles for Candidate Phyla and Other Microbial Community Members in Biogeochemical Transformations in Oil Reservoirs.</title>
        <authorList>
            <person name="Hu P."/>
            <person name="Tom L."/>
            <person name="Singh A."/>
            <person name="Thomas B.C."/>
            <person name="Baker B.J."/>
            <person name="Piceno Y.M."/>
            <person name="Andersen G.L."/>
            <person name="Banfield J.F."/>
        </authorList>
    </citation>
    <scope>NUCLEOTIDE SEQUENCE [LARGE SCALE GENOMIC DNA]</scope>
</reference>
<dbReference type="PATRIC" id="fig|172049.5.peg.1406"/>
<dbReference type="PANTHER" id="PTHR33571:SF14">
    <property type="entry name" value="PROTEIN ADENYLYLTRANSFERASE MJ0435-RELATED"/>
    <property type="match status" value="1"/>
</dbReference>
<evidence type="ECO:0000313" key="14">
    <source>
        <dbReference type="EMBL" id="KUK18127.1"/>
    </source>
</evidence>
<keyword evidence="8" id="KW-0460">Magnesium</keyword>
<comment type="catalytic activity">
    <reaction evidence="11">
        <text>O-(5'-adenylyl)-L-tyrosyl-[protein] + ATP = O-[5'-(adenylyl-(5'-&gt;3')-adenylyl)]-L-tyrosyl-[protein] + diphosphate</text>
        <dbReference type="Rhea" id="RHEA:66528"/>
        <dbReference type="Rhea" id="RHEA-COMP:13846"/>
        <dbReference type="Rhea" id="RHEA-COMP:17046"/>
        <dbReference type="ChEBI" id="CHEBI:30616"/>
        <dbReference type="ChEBI" id="CHEBI:33019"/>
        <dbReference type="ChEBI" id="CHEBI:83624"/>
        <dbReference type="ChEBI" id="CHEBI:167160"/>
    </reaction>
</comment>
<dbReference type="AlphaFoldDB" id="A0A101EMK9"/>
<keyword evidence="5" id="KW-0479">Metal-binding</keyword>
<keyword evidence="4" id="KW-0548">Nucleotidyltransferase</keyword>
<proteinExistence type="inferred from homology"/>
<comment type="cofactor">
    <cofactor evidence="1">
        <name>Mg(2+)</name>
        <dbReference type="ChEBI" id="CHEBI:18420"/>
    </cofactor>
</comment>
<evidence type="ECO:0000256" key="7">
    <source>
        <dbReference type="ARBA" id="ARBA00022840"/>
    </source>
</evidence>
<gene>
    <name evidence="14" type="ORF">XD54_0634</name>
</gene>
<evidence type="ECO:0000256" key="3">
    <source>
        <dbReference type="ARBA" id="ARBA00022679"/>
    </source>
</evidence>
<evidence type="ECO:0000256" key="10">
    <source>
        <dbReference type="ARBA" id="ARBA00038276"/>
    </source>
</evidence>
<dbReference type="CDD" id="cd05403">
    <property type="entry name" value="NT_KNTase_like"/>
    <property type="match status" value="1"/>
</dbReference>
<evidence type="ECO:0000256" key="4">
    <source>
        <dbReference type="ARBA" id="ARBA00022695"/>
    </source>
</evidence>
<keyword evidence="2" id="KW-1277">Toxin-antitoxin system</keyword>
<evidence type="ECO:0000256" key="12">
    <source>
        <dbReference type="ARBA" id="ARBA00048696"/>
    </source>
</evidence>
<dbReference type="EC" id="2.7.7.108" evidence="9"/>
<organism evidence="14 15">
    <name type="scientific">Thermococcus sibiricus</name>
    <dbReference type="NCBI Taxonomy" id="172049"/>
    <lineage>
        <taxon>Archaea</taxon>
        <taxon>Methanobacteriati</taxon>
        <taxon>Methanobacteriota</taxon>
        <taxon>Thermococci</taxon>
        <taxon>Thermococcales</taxon>
        <taxon>Thermococcaceae</taxon>
        <taxon>Thermococcus</taxon>
    </lineage>
</organism>
<dbReference type="InterPro" id="IPR002934">
    <property type="entry name" value="Polymerase_NTP_transf_dom"/>
</dbReference>
<evidence type="ECO:0000256" key="11">
    <source>
        <dbReference type="ARBA" id="ARBA00047518"/>
    </source>
</evidence>
<comment type="caution">
    <text evidence="14">The sequence shown here is derived from an EMBL/GenBank/DDBJ whole genome shotgun (WGS) entry which is preliminary data.</text>
</comment>
<dbReference type="InterPro" id="IPR052038">
    <property type="entry name" value="Type-VII_TA_antitoxin"/>
</dbReference>
<dbReference type="GO" id="GO:0046872">
    <property type="term" value="F:metal ion binding"/>
    <property type="evidence" value="ECO:0007669"/>
    <property type="project" value="UniProtKB-KW"/>
</dbReference>
<keyword evidence="3 14" id="KW-0808">Transferase</keyword>
<comment type="similarity">
    <text evidence="10">Belongs to the MntA antitoxin family.</text>
</comment>
<evidence type="ECO:0000256" key="6">
    <source>
        <dbReference type="ARBA" id="ARBA00022741"/>
    </source>
</evidence>
<dbReference type="EMBL" id="LGFD01000008">
    <property type="protein sequence ID" value="KUK18127.1"/>
    <property type="molecule type" value="Genomic_DNA"/>
</dbReference>
<dbReference type="InterPro" id="IPR043519">
    <property type="entry name" value="NT_sf"/>
</dbReference>
<name>A0A101EMK9_9EURY</name>
<evidence type="ECO:0000256" key="2">
    <source>
        <dbReference type="ARBA" id="ARBA00022649"/>
    </source>
</evidence>
<dbReference type="SUPFAM" id="SSF81301">
    <property type="entry name" value="Nucleotidyltransferase"/>
    <property type="match status" value="1"/>
</dbReference>
<feature type="domain" description="Polymerase nucleotidyl transferase" evidence="13">
    <location>
        <begin position="102"/>
        <end position="158"/>
    </location>
</feature>
<protein>
    <recommendedName>
        <fullName evidence="9">protein adenylyltransferase</fullName>
        <ecNumber evidence="9">2.7.7.108</ecNumber>
    </recommendedName>
</protein>
<evidence type="ECO:0000259" key="13">
    <source>
        <dbReference type="Pfam" id="PF01909"/>
    </source>
</evidence>
<evidence type="ECO:0000256" key="9">
    <source>
        <dbReference type="ARBA" id="ARBA00034531"/>
    </source>
</evidence>
<dbReference type="OMA" id="ILHPACE"/>
<evidence type="ECO:0000313" key="15">
    <source>
        <dbReference type="Proteomes" id="UP000053911"/>
    </source>
</evidence>
<accession>A0A101EMK9</accession>
<dbReference type="GO" id="GO:0005524">
    <property type="term" value="F:ATP binding"/>
    <property type="evidence" value="ECO:0007669"/>
    <property type="project" value="UniProtKB-KW"/>
</dbReference>
<evidence type="ECO:0000256" key="8">
    <source>
        <dbReference type="ARBA" id="ARBA00022842"/>
    </source>
</evidence>
<dbReference type="Pfam" id="PF01909">
    <property type="entry name" value="NTP_transf_2"/>
    <property type="match status" value="1"/>
</dbReference>
<dbReference type="GeneID" id="8094984"/>
<dbReference type="RefSeq" id="WP_012766049.1">
    <property type="nucleotide sequence ID" value="NZ_LGFD01000008.1"/>
</dbReference>
<evidence type="ECO:0000256" key="5">
    <source>
        <dbReference type="ARBA" id="ARBA00022723"/>
    </source>
</evidence>
<dbReference type="Gene3D" id="3.30.460.10">
    <property type="entry name" value="Beta Polymerase, domain 2"/>
    <property type="match status" value="1"/>
</dbReference>
<keyword evidence="6" id="KW-0547">Nucleotide-binding</keyword>
<evidence type="ECO:0000256" key="1">
    <source>
        <dbReference type="ARBA" id="ARBA00001946"/>
    </source>
</evidence>
<keyword evidence="7" id="KW-0067">ATP-binding</keyword>
<comment type="catalytic activity">
    <reaction evidence="12">
        <text>L-tyrosyl-[protein] + ATP = O-(5'-adenylyl)-L-tyrosyl-[protein] + diphosphate</text>
        <dbReference type="Rhea" id="RHEA:54288"/>
        <dbReference type="Rhea" id="RHEA-COMP:10136"/>
        <dbReference type="Rhea" id="RHEA-COMP:13846"/>
        <dbReference type="ChEBI" id="CHEBI:30616"/>
        <dbReference type="ChEBI" id="CHEBI:33019"/>
        <dbReference type="ChEBI" id="CHEBI:46858"/>
        <dbReference type="ChEBI" id="CHEBI:83624"/>
        <dbReference type="EC" id="2.7.7.108"/>
    </reaction>
</comment>
<sequence>MPILEHFKKFTGFKVLEYFILHPACEIHLKELARTLKISPGSAKLYCDLFESEDILISKRKGNLRLFRLNNDDFAVKEIKKTYYLVLLKEKGIQYICKNCSSLAIYGSFASGEFDEKSDLDILVIGNKEDINYQLLHEIEDKVGVRFQLTVIPFYKWEKMKEEKDHFTESVIRKHLLIKGAPL</sequence>
<dbReference type="GO" id="GO:0070733">
    <property type="term" value="F:AMPylase activity"/>
    <property type="evidence" value="ECO:0007669"/>
    <property type="project" value="UniProtKB-EC"/>
</dbReference>
<dbReference type="PANTHER" id="PTHR33571">
    <property type="entry name" value="SSL8005 PROTEIN"/>
    <property type="match status" value="1"/>
</dbReference>